<dbReference type="Proteomes" id="UP000046155">
    <property type="component" value="Unassembled WGS sequence"/>
</dbReference>
<dbReference type="InterPro" id="IPR011766">
    <property type="entry name" value="TPP_enzyme_TPP-bd"/>
</dbReference>
<dbReference type="PANTHER" id="PTHR42897:SF1">
    <property type="entry name" value="2-OXOACID OXIDOREDUCTASE (FERREDOXIN)"/>
    <property type="match status" value="1"/>
</dbReference>
<reference evidence="4" key="1">
    <citation type="submission" date="2015-01" db="EMBL/GenBank/DDBJ databases">
        <authorList>
            <person name="Manzoor Shahid"/>
            <person name="Zubair Saima"/>
        </authorList>
    </citation>
    <scope>NUCLEOTIDE SEQUENCE [LARGE SCALE GENOMIC DNA]</scope>
    <source>
        <strain evidence="4">Sp3</strain>
    </source>
</reference>
<dbReference type="GO" id="GO:0016491">
    <property type="term" value="F:oxidoreductase activity"/>
    <property type="evidence" value="ECO:0007669"/>
    <property type="project" value="UniProtKB-KW"/>
</dbReference>
<dbReference type="EMBL" id="CDRZ01000229">
    <property type="protein sequence ID" value="CEO88998.1"/>
    <property type="molecule type" value="Genomic_DNA"/>
</dbReference>
<keyword evidence="1" id="KW-0560">Oxidoreductase</keyword>
<evidence type="ECO:0000256" key="1">
    <source>
        <dbReference type="ARBA" id="ARBA00023002"/>
    </source>
</evidence>
<evidence type="ECO:0000259" key="2">
    <source>
        <dbReference type="Pfam" id="PF02775"/>
    </source>
</evidence>
<dbReference type="OrthoDB" id="9794954at2"/>
<organism evidence="3 4">
    <name type="scientific">Syntrophaceticus schinkii</name>
    <dbReference type="NCBI Taxonomy" id="499207"/>
    <lineage>
        <taxon>Bacteria</taxon>
        <taxon>Bacillati</taxon>
        <taxon>Bacillota</taxon>
        <taxon>Clostridia</taxon>
        <taxon>Thermoanaerobacterales</taxon>
        <taxon>Thermoanaerobacterales Family III. Incertae Sedis</taxon>
        <taxon>Syntrophaceticus</taxon>
    </lineage>
</organism>
<evidence type="ECO:0000313" key="3">
    <source>
        <dbReference type="EMBL" id="CEO88998.1"/>
    </source>
</evidence>
<evidence type="ECO:0000313" key="4">
    <source>
        <dbReference type="Proteomes" id="UP000046155"/>
    </source>
</evidence>
<gene>
    <name evidence="3" type="ORF">SSCH_330015</name>
</gene>
<dbReference type="InterPro" id="IPR051479">
    <property type="entry name" value="PorB-like"/>
</dbReference>
<feature type="domain" description="Thiamine pyrophosphate enzyme TPP-binding" evidence="2">
    <location>
        <begin position="70"/>
        <end position="212"/>
    </location>
</feature>
<dbReference type="Gene3D" id="3.40.50.970">
    <property type="match status" value="1"/>
</dbReference>
<dbReference type="PANTHER" id="PTHR42897">
    <property type="entry name" value="PYRUVATE SYNTHASE SUBUNIT PORB"/>
    <property type="match status" value="1"/>
</dbReference>
<dbReference type="RefSeq" id="WP_044665047.1">
    <property type="nucleotide sequence ID" value="NZ_CDRZ01000229.1"/>
</dbReference>
<dbReference type="InterPro" id="IPR029061">
    <property type="entry name" value="THDP-binding"/>
</dbReference>
<dbReference type="AlphaFoldDB" id="A0A0B7MLA9"/>
<keyword evidence="4" id="KW-1185">Reference proteome</keyword>
<proteinExistence type="predicted"/>
<dbReference type="SUPFAM" id="SSF52518">
    <property type="entry name" value="Thiamin diphosphate-binding fold (THDP-binding)"/>
    <property type="match status" value="1"/>
</dbReference>
<dbReference type="Pfam" id="PF02775">
    <property type="entry name" value="TPP_enzyme_C"/>
    <property type="match status" value="1"/>
</dbReference>
<name>A0A0B7MLA9_9FIRM</name>
<protein>
    <recommendedName>
        <fullName evidence="2">Thiamine pyrophosphate enzyme TPP-binding domain-containing protein</fullName>
    </recommendedName>
</protein>
<dbReference type="CDD" id="cd03376">
    <property type="entry name" value="TPP_PFOR_porB_like"/>
    <property type="match status" value="1"/>
</dbReference>
<sequence>MNLNEVFFELEDLASPGLSACPGCPAELALRIVLKIVGNNTLLGVTPGCMTGAGAVGWNRLSGVKVPVTMPLLTNAASLFSGVKRFCHTQGRDDIRVVVFAGDGATADAGFQALSGAAERNENILYICYDNEGYMNTGFQRSGTSSKGSYTSTTPVGSVIKGKQQNKKDMPLIMAMHDAAYVATLSTAYTRDFVNKVEKALSIKDGFVYLHIFSPCLSGWRYESKNTISVGRLAVQTNFYPLYEYREGRFTQTVKVKNAKPIQEFLNSVGKFKHFDEKQTADIQQWVDRRYSLLESLWRDS</sequence>
<accession>A0A0B7MLA9</accession>
<dbReference type="GO" id="GO:0030976">
    <property type="term" value="F:thiamine pyrophosphate binding"/>
    <property type="evidence" value="ECO:0007669"/>
    <property type="project" value="InterPro"/>
</dbReference>